<dbReference type="OrthoDB" id="66409at2759"/>
<dbReference type="EMBL" id="HF935442">
    <property type="protein sequence ID" value="CCX30538.1"/>
    <property type="molecule type" value="Genomic_DNA"/>
</dbReference>
<feature type="region of interest" description="Disordered" evidence="1">
    <location>
        <begin position="1"/>
        <end position="22"/>
    </location>
</feature>
<gene>
    <name evidence="3" type="ORF">PCON_08737</name>
</gene>
<feature type="domain" description="UDENN" evidence="2">
    <location>
        <begin position="49"/>
        <end position="544"/>
    </location>
</feature>
<evidence type="ECO:0000313" key="3">
    <source>
        <dbReference type="EMBL" id="CCX30538.1"/>
    </source>
</evidence>
<dbReference type="OMA" id="GRHFWAQ"/>
<dbReference type="PANTHER" id="PTHR28245">
    <property type="entry name" value="ARF3-INTERACTING PROTEIN 1"/>
    <property type="match status" value="1"/>
</dbReference>
<dbReference type="eggNOG" id="ENOG502QQUZ">
    <property type="taxonomic scope" value="Eukaryota"/>
</dbReference>
<dbReference type="STRING" id="1076935.U4LF90"/>
<dbReference type="PANTHER" id="PTHR28245:SF1">
    <property type="entry name" value="ARF3-INTERACTING PROTEIN 1"/>
    <property type="match status" value="1"/>
</dbReference>
<dbReference type="InterPro" id="IPR012860">
    <property type="entry name" value="Afi1_N"/>
</dbReference>
<reference evidence="3 4" key="1">
    <citation type="journal article" date="2013" name="PLoS Genet.">
        <title>The genome and development-dependent transcriptomes of Pyronema confluens: a window into fungal evolution.</title>
        <authorList>
            <person name="Traeger S."/>
            <person name="Altegoer F."/>
            <person name="Freitag M."/>
            <person name="Gabaldon T."/>
            <person name="Kempken F."/>
            <person name="Kumar A."/>
            <person name="Marcet-Houben M."/>
            <person name="Poggeler S."/>
            <person name="Stajich J.E."/>
            <person name="Nowrousian M."/>
        </authorList>
    </citation>
    <scope>NUCLEOTIDE SEQUENCE [LARGE SCALE GENOMIC DNA]</scope>
    <source>
        <strain evidence="4">CBS 100304</strain>
        <tissue evidence="3">Vegetative mycelium</tissue>
    </source>
</reference>
<organism evidence="3 4">
    <name type="scientific">Pyronema omphalodes (strain CBS 100304)</name>
    <name type="common">Pyronema confluens</name>
    <dbReference type="NCBI Taxonomy" id="1076935"/>
    <lineage>
        <taxon>Eukaryota</taxon>
        <taxon>Fungi</taxon>
        <taxon>Dikarya</taxon>
        <taxon>Ascomycota</taxon>
        <taxon>Pezizomycotina</taxon>
        <taxon>Pezizomycetes</taxon>
        <taxon>Pezizales</taxon>
        <taxon>Pyronemataceae</taxon>
        <taxon>Pyronema</taxon>
    </lineage>
</organism>
<feature type="compositionally biased region" description="Polar residues" evidence="1">
    <location>
        <begin position="1"/>
        <end position="12"/>
    </location>
</feature>
<keyword evidence="4" id="KW-1185">Reference proteome</keyword>
<dbReference type="Proteomes" id="UP000018144">
    <property type="component" value="Unassembled WGS sequence"/>
</dbReference>
<protein>
    <submittedName>
        <fullName evidence="3">Similar to Protein mesA acc. no. Q5BGR2</fullName>
    </submittedName>
</protein>
<evidence type="ECO:0000256" key="1">
    <source>
        <dbReference type="SAM" id="MobiDB-lite"/>
    </source>
</evidence>
<dbReference type="Pfam" id="PF07792">
    <property type="entry name" value="Afi1"/>
    <property type="match status" value="1"/>
</dbReference>
<dbReference type="GO" id="GO:0005886">
    <property type="term" value="C:plasma membrane"/>
    <property type="evidence" value="ECO:0007669"/>
    <property type="project" value="TreeGrafter"/>
</dbReference>
<evidence type="ECO:0000313" key="4">
    <source>
        <dbReference type="Proteomes" id="UP000018144"/>
    </source>
</evidence>
<dbReference type="Pfam" id="PF08616">
    <property type="entry name" value="SPA"/>
    <property type="match status" value="1"/>
</dbReference>
<dbReference type="PROSITE" id="PS50211">
    <property type="entry name" value="DENN"/>
    <property type="match status" value="1"/>
</dbReference>
<name>U4LF90_PYROM</name>
<evidence type="ECO:0000259" key="2">
    <source>
        <dbReference type="PROSITE" id="PS50211"/>
    </source>
</evidence>
<dbReference type="GO" id="GO:0051666">
    <property type="term" value="P:actin cortical patch localization"/>
    <property type="evidence" value="ECO:0007669"/>
    <property type="project" value="TreeGrafter"/>
</dbReference>
<dbReference type="AlphaFoldDB" id="U4LF90"/>
<dbReference type="InterPro" id="IPR037516">
    <property type="entry name" value="Tripartite_DENN"/>
</dbReference>
<accession>U4LF90</accession>
<proteinExistence type="predicted"/>
<feature type="compositionally biased region" description="Low complexity" evidence="1">
    <location>
        <begin position="13"/>
        <end position="22"/>
    </location>
</feature>
<sequence length="702" mass="78009">MSGSNDNAVSIRSTSSAETTVVESMDSSYVDVGEIGAGDPSPANQQHVDYILVAEFSIDKGSMMEFQYPAPISGDEHMLAELMLPDGAHTRDQDWTIFFLHKDSEQTDGQLEPDGQAPLIYVLNLVITKHDTTAKRGAIVKAMAICTRHSFLHIYKPLLLFALEDYFKDPSIDVLAKLFQSVNSMDLSTMPRLSIFERMILAASDNKEMFQEKFEEMAMASMQQPQHTRTPSGLASPGLLTDEKRATTYINLNSVAGGANKVMNGKISMTRDSHEFETKVVYNGISVPIRVPVAILPETVGDFSLIQLITTFSAPHAQNPQPFTPHPHLTTNGPYTHPVIVLVNALLTEKRIVFLSHDRASGEVANHVLAACALVSGGTLRGFTRHAFPYTDLSKVDELLMVPGFIAGVKNPAFAHHPSWWDILCNIDTGRIVISSEIAQPGPSEATPKFLSISTATGTPDPGDNLFMDDMVHCIASRFGEKAVRAKWKEWVIRFTHMTAAFEEMVFGHSALWIGHEENHVIRGHGHVWPDDHAKHRDLLANMSRIEGWRGTRSYNAFVQDVQGYYYSKPIKIMDIGHQIDRLRMLKLSPEEAGRVYQCLKEYVNDYEEINQLLCVLPENQGGLFPIAVGLFHPIPKVRFAVVEVLERIGCHMAGRHFFNSLNRFYKLAFVRLQQEKLNQVESPVVANGLTMAGSLGAAAGR</sequence>
<dbReference type="InterPro" id="IPR052809">
    <property type="entry name" value="Actin_polarity_regulatory"/>
</dbReference>